<gene>
    <name evidence="14" type="ORF">RUM44_006194</name>
</gene>
<evidence type="ECO:0000256" key="10">
    <source>
        <dbReference type="ARBA" id="ARBA00022694"/>
    </source>
</evidence>
<evidence type="ECO:0000313" key="15">
    <source>
        <dbReference type="Proteomes" id="UP001359485"/>
    </source>
</evidence>
<dbReference type="Proteomes" id="UP001359485">
    <property type="component" value="Unassembled WGS sequence"/>
</dbReference>
<keyword evidence="10" id="KW-0819">tRNA processing</keyword>
<dbReference type="EC" id="2.3.1.231" evidence="4"/>
<proteinExistence type="inferred from homology"/>
<comment type="pathway">
    <text evidence="2">tRNA modification; wybutosine-tRNA(Phe) biosynthesis.</text>
</comment>
<comment type="caution">
    <text evidence="14">The sequence shown here is derived from an EMBL/GenBank/DDBJ whole genome shotgun (WGS) entry which is preliminary data.</text>
</comment>
<keyword evidence="15" id="KW-1185">Reference proteome</keyword>
<comment type="catalytic activity">
    <reaction evidence="1">
        <text>7-[(3S)-3-amino-3-carboxypropyl]wyosine(37) in tRNA(Phe) + S-adenosyl-L-methionine = 7-[(3S)-(3-amino-3-methoxycarbonyl)propyl]wyosine(37) in tRNA(Phe) + S-adenosyl-L-homocysteine</text>
        <dbReference type="Rhea" id="RHEA:36903"/>
        <dbReference type="Rhea" id="RHEA-COMP:10379"/>
        <dbReference type="Rhea" id="RHEA-COMP:11844"/>
        <dbReference type="ChEBI" id="CHEBI:57856"/>
        <dbReference type="ChEBI" id="CHEBI:59789"/>
        <dbReference type="ChEBI" id="CHEBI:73543"/>
        <dbReference type="ChEBI" id="CHEBI:74275"/>
        <dbReference type="EC" id="2.1.1.290"/>
    </reaction>
</comment>
<keyword evidence="7" id="KW-0489">Methyltransferase</keyword>
<dbReference type="InterPro" id="IPR007213">
    <property type="entry name" value="Ppm1/Ppm2/Tcmp"/>
</dbReference>
<dbReference type="Gene3D" id="2.120.10.80">
    <property type="entry name" value="Kelch-type beta propeller"/>
    <property type="match status" value="1"/>
</dbReference>
<dbReference type="InterPro" id="IPR029063">
    <property type="entry name" value="SAM-dependent_MTases_sf"/>
</dbReference>
<name>A0ABR1AI28_POLSC</name>
<evidence type="ECO:0000256" key="5">
    <source>
        <dbReference type="ARBA" id="ARBA00012779"/>
    </source>
</evidence>
<evidence type="ECO:0000256" key="4">
    <source>
        <dbReference type="ARBA" id="ARBA00012155"/>
    </source>
</evidence>
<evidence type="ECO:0000313" key="14">
    <source>
        <dbReference type="EMBL" id="KAK6619795.1"/>
    </source>
</evidence>
<reference evidence="14 15" key="1">
    <citation type="submission" date="2023-09" db="EMBL/GenBank/DDBJ databases">
        <title>Genomes of two closely related lineages of the louse Polyplax serrata with different host specificities.</title>
        <authorList>
            <person name="Martinu J."/>
            <person name="Tarabai H."/>
            <person name="Stefka J."/>
            <person name="Hypsa V."/>
        </authorList>
    </citation>
    <scope>NUCLEOTIDE SEQUENCE [LARGE SCALE GENOMIC DNA]</scope>
    <source>
        <strain evidence="14">98ZLc_SE</strain>
    </source>
</reference>
<evidence type="ECO:0000256" key="2">
    <source>
        <dbReference type="ARBA" id="ARBA00004797"/>
    </source>
</evidence>
<protein>
    <recommendedName>
        <fullName evidence="6">tRNA wybutosine-synthesizing protein 4</fullName>
        <ecNumber evidence="5">2.1.1.290</ecNumber>
        <ecNumber evidence="4">2.3.1.231</ecNumber>
    </recommendedName>
    <alternativeName>
        <fullName evidence="12">tRNA(Phe) (7-(3-amino-3-(methoxycarbonyl)propyl)wyosine(37)-N)-methoxycarbonyltransferase</fullName>
    </alternativeName>
    <alternativeName>
        <fullName evidence="11">tRNA(Phe) (7-(3-amino-3-carboxypropyl)wyosine(37)-O)-methyltransferase</fullName>
    </alternativeName>
</protein>
<dbReference type="Pfam" id="PF24681">
    <property type="entry name" value="Kelch_KLHDC2_KLHL20_DRC7"/>
    <property type="match status" value="1"/>
</dbReference>
<evidence type="ECO:0000256" key="9">
    <source>
        <dbReference type="ARBA" id="ARBA00022691"/>
    </source>
</evidence>
<evidence type="ECO:0000256" key="6">
    <source>
        <dbReference type="ARBA" id="ARBA00018045"/>
    </source>
</evidence>
<dbReference type="InterPro" id="IPR011043">
    <property type="entry name" value="Gal_Oxase/kelch_b-propeller"/>
</dbReference>
<accession>A0ABR1AI28</accession>
<comment type="catalytic activity">
    <reaction evidence="13">
        <text>7-[(3S)-(3-amino-3-methoxycarbonyl)propyl]wyosine(37) in tRNA(Phe) + S-adenosyl-L-methionine + CO2 = wybutosine(37) in tRNA(Phe) + S-adenosyl-L-homocysteine + 2 H(+)</text>
        <dbReference type="Rhea" id="RHEA:37119"/>
        <dbReference type="Rhea" id="RHEA-COMP:11844"/>
        <dbReference type="Rhea" id="RHEA-COMP:11847"/>
        <dbReference type="ChEBI" id="CHEBI:15378"/>
        <dbReference type="ChEBI" id="CHEBI:16526"/>
        <dbReference type="ChEBI" id="CHEBI:57856"/>
        <dbReference type="ChEBI" id="CHEBI:59789"/>
        <dbReference type="ChEBI" id="CHEBI:73544"/>
        <dbReference type="ChEBI" id="CHEBI:74275"/>
        <dbReference type="EC" id="2.3.1.231"/>
    </reaction>
</comment>
<dbReference type="PANTHER" id="PTHR46529:SF1">
    <property type="entry name" value="TRNA WYBUTOSINE-SYNTHESIZING PROTEIN 4"/>
    <property type="match status" value="1"/>
</dbReference>
<evidence type="ECO:0000256" key="3">
    <source>
        <dbReference type="ARBA" id="ARBA00010703"/>
    </source>
</evidence>
<dbReference type="InterPro" id="IPR015915">
    <property type="entry name" value="Kelch-typ_b-propeller"/>
</dbReference>
<dbReference type="EMBL" id="JAWJWF010000048">
    <property type="protein sequence ID" value="KAK6619795.1"/>
    <property type="molecule type" value="Genomic_DNA"/>
</dbReference>
<evidence type="ECO:0000256" key="12">
    <source>
        <dbReference type="ARBA" id="ARBA00030847"/>
    </source>
</evidence>
<evidence type="ECO:0000256" key="13">
    <source>
        <dbReference type="ARBA" id="ARBA00049250"/>
    </source>
</evidence>
<comment type="similarity">
    <text evidence="3">Belongs to the methyltransferase superfamily. LCMT family.</text>
</comment>
<dbReference type="Pfam" id="PF04072">
    <property type="entry name" value="LCM"/>
    <property type="match status" value="1"/>
</dbReference>
<dbReference type="EC" id="2.1.1.290" evidence="5"/>
<organism evidence="14 15">
    <name type="scientific">Polyplax serrata</name>
    <name type="common">Common mouse louse</name>
    <dbReference type="NCBI Taxonomy" id="468196"/>
    <lineage>
        <taxon>Eukaryota</taxon>
        <taxon>Metazoa</taxon>
        <taxon>Ecdysozoa</taxon>
        <taxon>Arthropoda</taxon>
        <taxon>Hexapoda</taxon>
        <taxon>Insecta</taxon>
        <taxon>Pterygota</taxon>
        <taxon>Neoptera</taxon>
        <taxon>Paraneoptera</taxon>
        <taxon>Psocodea</taxon>
        <taxon>Troctomorpha</taxon>
        <taxon>Phthiraptera</taxon>
        <taxon>Anoplura</taxon>
        <taxon>Polyplacidae</taxon>
        <taxon>Polyplax</taxon>
    </lineage>
</organism>
<evidence type="ECO:0000256" key="7">
    <source>
        <dbReference type="ARBA" id="ARBA00022603"/>
    </source>
</evidence>
<dbReference type="SUPFAM" id="SSF50965">
    <property type="entry name" value="Galactose oxidase, central domain"/>
    <property type="match status" value="1"/>
</dbReference>
<keyword evidence="8" id="KW-0808">Transferase</keyword>
<sequence>MFKLHVQMTNDASSISKCSAAFKNYFEDNYIKHFVGKIKHRTSLINLGYHTRVIVLFELIKSYINFLVREEECKFQIISCGSGFDTTYWKLVEHNLLSQQSVFVEIDFPNIIERKINLIMKADNLKSYTSGCWQKSNFIKNINQLNHNHFLLQADLSDIKTLEEFFDRINIDYNKPTLFLSECVITYMEEESSKLLLEWMAKRFTCSTFINYEQIHPTDGFGQIMLNHFKKLQCTLHSVNHYPNCASHCSRYKENGFETSVAVSEWDAFMLLTSQSDRQRVLMLELFDEFEEFHAKCIHYVIGIAGNGIGSKWIHSLPIFNGPFPETRLKNTLLVQHLSNDLALYRHCSSLSKKKLYIFGGYNKKSRSSDIFRMDLENKLKIEHMEILGTHEVQLDVICAAVTCFELNGNEFCCLFGGRTSPDSPCNGGAVTLFQILDNKLTIKLVIRDDNATPRYRAPVVSLNTGRSKVQCWRFGGRTNSLRNPSSDLSVLDLFQYDRQTIQYTWRTYKKLQKEWPSARMSHSMAACSKTYCFFLSCGINAESLVVFNDIWKWSSKEETWAKLDLVGHLLPRYGHTSHLLDDNLYLVGGMNTLAGQQPGLAKIGLKTLTVTEFSLQAICPHPVLFFNHTSEVDANNEGCCRILIVGGGGNCFSFGTQVNEGIHIISIDKL</sequence>
<dbReference type="PANTHER" id="PTHR46529">
    <property type="entry name" value="TRNA WYBUTOSINE-SYNTHESIZING PROTEIN 4"/>
    <property type="match status" value="1"/>
</dbReference>
<dbReference type="Gene3D" id="3.40.50.150">
    <property type="entry name" value="Vaccinia Virus protein VP39"/>
    <property type="match status" value="1"/>
</dbReference>
<evidence type="ECO:0000256" key="1">
    <source>
        <dbReference type="ARBA" id="ARBA00001806"/>
    </source>
</evidence>
<dbReference type="SUPFAM" id="SSF53335">
    <property type="entry name" value="S-adenosyl-L-methionine-dependent methyltransferases"/>
    <property type="match status" value="1"/>
</dbReference>
<evidence type="ECO:0000256" key="8">
    <source>
        <dbReference type="ARBA" id="ARBA00022679"/>
    </source>
</evidence>
<keyword evidence="9" id="KW-0949">S-adenosyl-L-methionine</keyword>
<evidence type="ECO:0000256" key="11">
    <source>
        <dbReference type="ARBA" id="ARBA00029750"/>
    </source>
</evidence>